<comment type="similarity">
    <text evidence="1">Belongs to the peptidase C15 family.</text>
</comment>
<comment type="caution">
    <text evidence="6">The sequence shown here is derived from an EMBL/GenBank/DDBJ whole genome shotgun (WGS) entry which is preliminary data.</text>
</comment>
<dbReference type="Pfam" id="PF01470">
    <property type="entry name" value="Peptidase_C15"/>
    <property type="match status" value="1"/>
</dbReference>
<name>A0A368GGB5_ANCCA</name>
<dbReference type="InterPro" id="IPR016125">
    <property type="entry name" value="Peptidase_C15-like"/>
</dbReference>
<dbReference type="InterPro" id="IPR000816">
    <property type="entry name" value="Peptidase_C15"/>
</dbReference>
<dbReference type="Proteomes" id="UP000252519">
    <property type="component" value="Unassembled WGS sequence"/>
</dbReference>
<keyword evidence="3" id="KW-0645">Protease</keyword>
<dbReference type="OrthoDB" id="407146at2759"/>
<dbReference type="GO" id="GO:0016920">
    <property type="term" value="F:pyroglutamyl-peptidase activity"/>
    <property type="evidence" value="ECO:0007669"/>
    <property type="project" value="InterPro"/>
</dbReference>
<accession>A0A368GGB5</accession>
<dbReference type="SUPFAM" id="SSF53182">
    <property type="entry name" value="Pyrrolidone carboxyl peptidase (pyroglutamate aminopeptidase)"/>
    <property type="match status" value="1"/>
</dbReference>
<dbReference type="PRINTS" id="PR00706">
    <property type="entry name" value="PYROGLUPTASE"/>
</dbReference>
<evidence type="ECO:0000256" key="2">
    <source>
        <dbReference type="ARBA" id="ARBA00022490"/>
    </source>
</evidence>
<evidence type="ECO:0000256" key="5">
    <source>
        <dbReference type="ARBA" id="ARBA00022807"/>
    </source>
</evidence>
<protein>
    <submittedName>
        <fullName evidence="6">Pyroglutamyl-peptidase I</fullName>
    </submittedName>
</protein>
<dbReference type="STRING" id="29170.A0A368GGB5"/>
<keyword evidence="5" id="KW-0788">Thiol protease</keyword>
<dbReference type="AlphaFoldDB" id="A0A368GGB5"/>
<dbReference type="EMBL" id="JOJR01000201">
    <property type="protein sequence ID" value="RCN42299.1"/>
    <property type="molecule type" value="Genomic_DNA"/>
</dbReference>
<evidence type="ECO:0000313" key="7">
    <source>
        <dbReference type="Proteomes" id="UP000252519"/>
    </source>
</evidence>
<gene>
    <name evidence="6" type="ORF">ANCCAN_11746</name>
</gene>
<dbReference type="InterPro" id="IPR036440">
    <property type="entry name" value="Peptidase_C15-like_sf"/>
</dbReference>
<dbReference type="GO" id="GO:0005829">
    <property type="term" value="C:cytosol"/>
    <property type="evidence" value="ECO:0007669"/>
    <property type="project" value="InterPro"/>
</dbReference>
<dbReference type="Gene3D" id="3.40.630.20">
    <property type="entry name" value="Peptidase C15, pyroglutamyl peptidase I-like"/>
    <property type="match status" value="1"/>
</dbReference>
<dbReference type="PANTHER" id="PTHR23402:SF1">
    <property type="entry name" value="PYROGLUTAMYL-PEPTIDASE I"/>
    <property type="match status" value="1"/>
</dbReference>
<proteinExistence type="inferred from homology"/>
<keyword evidence="2" id="KW-0963">Cytoplasm</keyword>
<dbReference type="PANTHER" id="PTHR23402">
    <property type="entry name" value="PROTEASE FAMILY C15 PYROGLUTAMYL-PEPTIDASE I-RELATED"/>
    <property type="match status" value="1"/>
</dbReference>
<evidence type="ECO:0000313" key="6">
    <source>
        <dbReference type="EMBL" id="RCN42299.1"/>
    </source>
</evidence>
<keyword evidence="7" id="KW-1185">Reference proteome</keyword>
<sequence length="202" mass="22147">MTAGDVIVVTGFGPFGQFSENPSSQIVDQLAEKKIPGFDGTLVTEKMSVTYAEVEDTVKRLWAEHKPKLVVHIGVHPCNRHIKLEQRSFGRGYTSYDNNGCVPMDNVCPTCSGCSDSVRYTSIDCSAIADQVAEELGCKDLKITASDDPGRYLCAYSFYLSLSHDESRSLFIHVPPFDSTCTLEVVTAAVQRTIVAILKTLD</sequence>
<evidence type="ECO:0000256" key="3">
    <source>
        <dbReference type="ARBA" id="ARBA00022670"/>
    </source>
</evidence>
<evidence type="ECO:0000256" key="4">
    <source>
        <dbReference type="ARBA" id="ARBA00022801"/>
    </source>
</evidence>
<reference evidence="6 7" key="1">
    <citation type="submission" date="2014-10" db="EMBL/GenBank/DDBJ databases">
        <title>Draft genome of the hookworm Ancylostoma caninum.</title>
        <authorList>
            <person name="Mitreva M."/>
        </authorList>
    </citation>
    <scope>NUCLEOTIDE SEQUENCE [LARGE SCALE GENOMIC DNA]</scope>
    <source>
        <strain evidence="6 7">Baltimore</strain>
    </source>
</reference>
<dbReference type="GO" id="GO:0006508">
    <property type="term" value="P:proteolysis"/>
    <property type="evidence" value="ECO:0007669"/>
    <property type="project" value="UniProtKB-KW"/>
</dbReference>
<evidence type="ECO:0000256" key="1">
    <source>
        <dbReference type="ARBA" id="ARBA00006641"/>
    </source>
</evidence>
<organism evidence="6 7">
    <name type="scientific">Ancylostoma caninum</name>
    <name type="common">Dog hookworm</name>
    <dbReference type="NCBI Taxonomy" id="29170"/>
    <lineage>
        <taxon>Eukaryota</taxon>
        <taxon>Metazoa</taxon>
        <taxon>Ecdysozoa</taxon>
        <taxon>Nematoda</taxon>
        <taxon>Chromadorea</taxon>
        <taxon>Rhabditida</taxon>
        <taxon>Rhabditina</taxon>
        <taxon>Rhabditomorpha</taxon>
        <taxon>Strongyloidea</taxon>
        <taxon>Ancylostomatidae</taxon>
        <taxon>Ancylostomatinae</taxon>
        <taxon>Ancylostoma</taxon>
    </lineage>
</organism>
<keyword evidence="4" id="KW-0378">Hydrolase</keyword>